<accession>A0AA38U972</accession>
<keyword evidence="5" id="KW-0804">Transcription</keyword>
<feature type="domain" description="AIPP2-like SPOC-like" evidence="7">
    <location>
        <begin position="280"/>
        <end position="402"/>
    </location>
</feature>
<feature type="compositionally biased region" description="Basic residues" evidence="6">
    <location>
        <begin position="133"/>
        <end position="151"/>
    </location>
</feature>
<organism evidence="8 9">
    <name type="scientific">Centaurea solstitialis</name>
    <name type="common">yellow star-thistle</name>
    <dbReference type="NCBI Taxonomy" id="347529"/>
    <lineage>
        <taxon>Eukaryota</taxon>
        <taxon>Viridiplantae</taxon>
        <taxon>Streptophyta</taxon>
        <taxon>Embryophyta</taxon>
        <taxon>Tracheophyta</taxon>
        <taxon>Spermatophyta</taxon>
        <taxon>Magnoliopsida</taxon>
        <taxon>eudicotyledons</taxon>
        <taxon>Gunneridae</taxon>
        <taxon>Pentapetalae</taxon>
        <taxon>asterids</taxon>
        <taxon>campanulids</taxon>
        <taxon>Asterales</taxon>
        <taxon>Asteraceae</taxon>
        <taxon>Carduoideae</taxon>
        <taxon>Cardueae</taxon>
        <taxon>Centaureinae</taxon>
        <taxon>Centaurea</taxon>
    </lineage>
</organism>
<dbReference type="PANTHER" id="PTHR33304:SF18">
    <property type="entry name" value="CHROMATIN REGULATOR PHD FAMILY-RELATED"/>
    <property type="match status" value="1"/>
</dbReference>
<name>A0AA38U972_9ASTR</name>
<keyword evidence="3" id="KW-0862">Zinc</keyword>
<dbReference type="GO" id="GO:0034244">
    <property type="term" value="P:negative regulation of transcription elongation by RNA polymerase II"/>
    <property type="evidence" value="ECO:0007669"/>
    <property type="project" value="InterPro"/>
</dbReference>
<evidence type="ECO:0000256" key="2">
    <source>
        <dbReference type="ARBA" id="ARBA00022771"/>
    </source>
</evidence>
<evidence type="ECO:0000313" key="8">
    <source>
        <dbReference type="EMBL" id="KAJ9564863.1"/>
    </source>
</evidence>
<evidence type="ECO:0000256" key="1">
    <source>
        <dbReference type="ARBA" id="ARBA00022723"/>
    </source>
</evidence>
<gene>
    <name evidence="8" type="ORF">OSB04_000829</name>
</gene>
<evidence type="ECO:0000259" key="7">
    <source>
        <dbReference type="Pfam" id="PF23121"/>
    </source>
</evidence>
<feature type="compositionally biased region" description="Low complexity" evidence="6">
    <location>
        <begin position="69"/>
        <end position="80"/>
    </location>
</feature>
<proteinExistence type="predicted"/>
<dbReference type="Proteomes" id="UP001172457">
    <property type="component" value="Chromosome 1"/>
</dbReference>
<evidence type="ECO:0000256" key="4">
    <source>
        <dbReference type="ARBA" id="ARBA00023015"/>
    </source>
</evidence>
<protein>
    <recommendedName>
        <fullName evidence="7">AIPP2-like SPOC-like domain-containing protein</fullName>
    </recommendedName>
</protein>
<evidence type="ECO:0000256" key="3">
    <source>
        <dbReference type="ARBA" id="ARBA00022833"/>
    </source>
</evidence>
<feature type="region of interest" description="Disordered" evidence="6">
    <location>
        <begin position="207"/>
        <end position="241"/>
    </location>
</feature>
<evidence type="ECO:0000256" key="6">
    <source>
        <dbReference type="SAM" id="MobiDB-lite"/>
    </source>
</evidence>
<keyword evidence="4" id="KW-0805">Transcription regulation</keyword>
<feature type="region of interest" description="Disordered" evidence="6">
    <location>
        <begin position="119"/>
        <end position="164"/>
    </location>
</feature>
<evidence type="ECO:0000313" key="9">
    <source>
        <dbReference type="Proteomes" id="UP001172457"/>
    </source>
</evidence>
<dbReference type="InterPro" id="IPR049914">
    <property type="entry name" value="PHD1-3/5-6"/>
</dbReference>
<comment type="caution">
    <text evidence="8">The sequence shown here is derived from an EMBL/GenBank/DDBJ whole genome shotgun (WGS) entry which is preliminary data.</text>
</comment>
<dbReference type="PANTHER" id="PTHR33304">
    <property type="match status" value="1"/>
</dbReference>
<feature type="region of interest" description="Disordered" evidence="6">
    <location>
        <begin position="62"/>
        <end position="94"/>
    </location>
</feature>
<feature type="compositionally biased region" description="Basic residues" evidence="6">
    <location>
        <begin position="83"/>
        <end position="92"/>
    </location>
</feature>
<dbReference type="GO" id="GO:0008270">
    <property type="term" value="F:zinc ion binding"/>
    <property type="evidence" value="ECO:0007669"/>
    <property type="project" value="UniProtKB-KW"/>
</dbReference>
<keyword evidence="1" id="KW-0479">Metal-binding</keyword>
<dbReference type="Pfam" id="PF23121">
    <property type="entry name" value="SPOC_AIPP2"/>
    <property type="match status" value="1"/>
</dbReference>
<dbReference type="InterPro" id="IPR056280">
    <property type="entry name" value="AIPP2-like_SPOC"/>
</dbReference>
<dbReference type="AlphaFoldDB" id="A0AA38U972"/>
<dbReference type="CDD" id="cd15489">
    <property type="entry name" value="PHD_SF"/>
    <property type="match status" value="1"/>
</dbReference>
<dbReference type="EMBL" id="JARYMX010000001">
    <property type="protein sequence ID" value="KAJ9564863.1"/>
    <property type="molecule type" value="Genomic_DNA"/>
</dbReference>
<sequence>MIDKVYVCQTCGDKGFTNAFIFCVKCLNFVIHRYCLDVFPKTFNELVIWYCEDCKPTGGNHVTSPKVKSSQSQTQEAASSPKVTHRKKKRKKERDIASIIAGTVVVNCQENITEPESECILPTDTPKETSKKSNTRHKWTTSSKPGKRKKISAQADAKKKEHKLRNGMKTETREDCTTMADSIKHSRNSVPRTARNLKNKKGVVYSTDEQTHESQPCGPKKLSSDFPFMKEESNKTTNHECQTEEANVLQTKLDVVPNVSLSGDFENSVPCGQPIIDPIWRGSFTILDTDYDQFEGFVAHLSTKACEKVYKEANMLPSLLQLEMHPKTVLWPKSFQECEPSDVNIALYFFPGDPINEKNFDHLVIDMMNEGLAMKAMATNAELLIFTSIVLPQFLWRLDARYIALIIVGIAPRPSSEDYDSFDTDESLHSLSPIVDTSSPPPNASPSAPVSFSQPPLAEPFGTYYSFYSFCSGCYFRSSGDYSFSHRLSQA</sequence>
<reference evidence="8" key="1">
    <citation type="submission" date="2023-03" db="EMBL/GenBank/DDBJ databases">
        <title>Chromosome-scale reference genome and RAD-based genetic map of yellow starthistle (Centaurea solstitialis) reveal putative structural variation and QTLs associated with invader traits.</title>
        <authorList>
            <person name="Reatini B."/>
            <person name="Cang F.A."/>
            <person name="Jiang Q."/>
            <person name="Mckibben M.T.W."/>
            <person name="Barker M.S."/>
            <person name="Rieseberg L.H."/>
            <person name="Dlugosch K.M."/>
        </authorList>
    </citation>
    <scope>NUCLEOTIDE SEQUENCE</scope>
    <source>
        <strain evidence="8">CAN-66</strain>
        <tissue evidence="8">Leaf</tissue>
    </source>
</reference>
<dbReference type="SUPFAM" id="SSF57903">
    <property type="entry name" value="FYVE/PHD zinc finger"/>
    <property type="match status" value="1"/>
</dbReference>
<keyword evidence="2" id="KW-0863">Zinc-finger</keyword>
<dbReference type="InterPro" id="IPR013083">
    <property type="entry name" value="Znf_RING/FYVE/PHD"/>
</dbReference>
<evidence type="ECO:0000256" key="5">
    <source>
        <dbReference type="ARBA" id="ARBA00023163"/>
    </source>
</evidence>
<keyword evidence="9" id="KW-1185">Reference proteome</keyword>
<dbReference type="Gene3D" id="3.30.40.10">
    <property type="entry name" value="Zinc/RING finger domain, C3HC4 (zinc finger)"/>
    <property type="match status" value="1"/>
</dbReference>
<dbReference type="GO" id="GO:0140566">
    <property type="term" value="F:histone reader activity"/>
    <property type="evidence" value="ECO:0007669"/>
    <property type="project" value="InterPro"/>
</dbReference>
<dbReference type="InterPro" id="IPR011011">
    <property type="entry name" value="Znf_FYVE_PHD"/>
</dbReference>
<feature type="compositionally biased region" description="Basic and acidic residues" evidence="6">
    <location>
        <begin position="228"/>
        <end position="241"/>
    </location>
</feature>